<name>A0AAE0K1N0_9PEZI</name>
<reference evidence="2" key="2">
    <citation type="submission" date="2023-06" db="EMBL/GenBank/DDBJ databases">
        <authorList>
            <consortium name="Lawrence Berkeley National Laboratory"/>
            <person name="Haridas S."/>
            <person name="Hensen N."/>
            <person name="Bonometti L."/>
            <person name="Westerberg I."/>
            <person name="Brannstrom I.O."/>
            <person name="Guillou S."/>
            <person name="Cros-Aarteil S."/>
            <person name="Calhoun S."/>
            <person name="Kuo A."/>
            <person name="Mondo S."/>
            <person name="Pangilinan J."/>
            <person name="Riley R."/>
            <person name="LaButti K."/>
            <person name="Andreopoulos B."/>
            <person name="Lipzen A."/>
            <person name="Chen C."/>
            <person name="Yanf M."/>
            <person name="Daum C."/>
            <person name="Ng V."/>
            <person name="Clum A."/>
            <person name="Steindorff A."/>
            <person name="Ohm R."/>
            <person name="Martin F."/>
            <person name="Silar P."/>
            <person name="Natvig D."/>
            <person name="Lalanne C."/>
            <person name="Gautier V."/>
            <person name="Ament-velasquez S.L."/>
            <person name="Kruys A."/>
            <person name="Hutchinson M.I."/>
            <person name="Powell A.J."/>
            <person name="Barry K."/>
            <person name="Miller A.N."/>
            <person name="Grigoriev I.V."/>
            <person name="Debuchy R."/>
            <person name="Gladieux P."/>
            <person name="Thoren M.H."/>
            <person name="Johannesson H."/>
        </authorList>
    </citation>
    <scope>NUCLEOTIDE SEQUENCE</scope>
    <source>
        <strain evidence="2">CBS 232.78</strain>
    </source>
</reference>
<accession>A0AAE0K1N0</accession>
<feature type="transmembrane region" description="Helical" evidence="1">
    <location>
        <begin position="75"/>
        <end position="99"/>
    </location>
</feature>
<evidence type="ECO:0000256" key="1">
    <source>
        <dbReference type="SAM" id="Phobius"/>
    </source>
</evidence>
<sequence>MPESTAATMINISIRWPASAWGVVLAVIRATQFCTISISCFCVGYLITMHNHHYCAYYNCGTYSGHLASVPVGEAMMLIACVLVTLEFLYSTGITILMLSRQKRPNSFGQLCSAWTSVALLTIGLGSFASIADVRKTWPMCHSQGIFEFSIYFPVELNMCIVTQSALTTGLIAWGATLLIALLAVRELKMDHGQGAIRLPFSSGRQGQEDVAAGRGQEEQQAGDAVAIEDIETV</sequence>
<keyword evidence="3" id="KW-1185">Reference proteome</keyword>
<dbReference type="EMBL" id="JAULSW010000011">
    <property type="protein sequence ID" value="KAK3368027.1"/>
    <property type="molecule type" value="Genomic_DNA"/>
</dbReference>
<comment type="caution">
    <text evidence="2">The sequence shown here is derived from an EMBL/GenBank/DDBJ whole genome shotgun (WGS) entry which is preliminary data.</text>
</comment>
<keyword evidence="1" id="KW-0812">Transmembrane</keyword>
<evidence type="ECO:0000313" key="2">
    <source>
        <dbReference type="EMBL" id="KAK3368027.1"/>
    </source>
</evidence>
<organism evidence="2 3">
    <name type="scientific">Podospora didyma</name>
    <dbReference type="NCBI Taxonomy" id="330526"/>
    <lineage>
        <taxon>Eukaryota</taxon>
        <taxon>Fungi</taxon>
        <taxon>Dikarya</taxon>
        <taxon>Ascomycota</taxon>
        <taxon>Pezizomycotina</taxon>
        <taxon>Sordariomycetes</taxon>
        <taxon>Sordariomycetidae</taxon>
        <taxon>Sordariales</taxon>
        <taxon>Podosporaceae</taxon>
        <taxon>Podospora</taxon>
    </lineage>
</organism>
<dbReference type="AlphaFoldDB" id="A0AAE0K1N0"/>
<proteinExistence type="predicted"/>
<gene>
    <name evidence="2" type="ORF">B0H63DRAFT_490169</name>
</gene>
<dbReference type="Proteomes" id="UP001285441">
    <property type="component" value="Unassembled WGS sequence"/>
</dbReference>
<protein>
    <submittedName>
        <fullName evidence="2">Uncharacterized protein</fullName>
    </submittedName>
</protein>
<keyword evidence="1" id="KW-1133">Transmembrane helix</keyword>
<evidence type="ECO:0000313" key="3">
    <source>
        <dbReference type="Proteomes" id="UP001285441"/>
    </source>
</evidence>
<feature type="transmembrane region" description="Helical" evidence="1">
    <location>
        <begin position="21"/>
        <end position="47"/>
    </location>
</feature>
<feature type="transmembrane region" description="Helical" evidence="1">
    <location>
        <begin position="161"/>
        <end position="185"/>
    </location>
</feature>
<keyword evidence="1" id="KW-0472">Membrane</keyword>
<reference evidence="2" key="1">
    <citation type="journal article" date="2023" name="Mol. Phylogenet. Evol.">
        <title>Genome-scale phylogeny and comparative genomics of the fungal order Sordariales.</title>
        <authorList>
            <person name="Hensen N."/>
            <person name="Bonometti L."/>
            <person name="Westerberg I."/>
            <person name="Brannstrom I.O."/>
            <person name="Guillou S."/>
            <person name="Cros-Aarteil S."/>
            <person name="Calhoun S."/>
            <person name="Haridas S."/>
            <person name="Kuo A."/>
            <person name="Mondo S."/>
            <person name="Pangilinan J."/>
            <person name="Riley R."/>
            <person name="LaButti K."/>
            <person name="Andreopoulos B."/>
            <person name="Lipzen A."/>
            <person name="Chen C."/>
            <person name="Yan M."/>
            <person name="Daum C."/>
            <person name="Ng V."/>
            <person name="Clum A."/>
            <person name="Steindorff A."/>
            <person name="Ohm R.A."/>
            <person name="Martin F."/>
            <person name="Silar P."/>
            <person name="Natvig D.O."/>
            <person name="Lalanne C."/>
            <person name="Gautier V."/>
            <person name="Ament-Velasquez S.L."/>
            <person name="Kruys A."/>
            <person name="Hutchinson M.I."/>
            <person name="Powell A.J."/>
            <person name="Barry K."/>
            <person name="Miller A.N."/>
            <person name="Grigoriev I.V."/>
            <person name="Debuchy R."/>
            <person name="Gladieux P."/>
            <person name="Hiltunen Thoren M."/>
            <person name="Johannesson H."/>
        </authorList>
    </citation>
    <scope>NUCLEOTIDE SEQUENCE</scope>
    <source>
        <strain evidence="2">CBS 232.78</strain>
    </source>
</reference>
<feature type="transmembrane region" description="Helical" evidence="1">
    <location>
        <begin position="111"/>
        <end position="132"/>
    </location>
</feature>